<dbReference type="AlphaFoldDB" id="A0A3G8ZM16"/>
<comment type="function">
    <text evidence="3 13">Endonuclease that specifically degrades the RNA of RNA-DNA hybrids.</text>
</comment>
<evidence type="ECO:0000256" key="10">
    <source>
        <dbReference type="ARBA" id="ARBA00022801"/>
    </source>
</evidence>
<dbReference type="InterPro" id="IPR001352">
    <property type="entry name" value="RNase_HII/HIII"/>
</dbReference>
<accession>A0A3G8ZM16</accession>
<evidence type="ECO:0000256" key="7">
    <source>
        <dbReference type="ARBA" id="ARBA00022722"/>
    </source>
</evidence>
<evidence type="ECO:0000256" key="9">
    <source>
        <dbReference type="ARBA" id="ARBA00022759"/>
    </source>
</evidence>
<comment type="catalytic activity">
    <reaction evidence="1 12 13">
        <text>Endonucleolytic cleavage to 5'-phosphomonoester.</text>
        <dbReference type="EC" id="3.1.26.4"/>
    </reaction>
</comment>
<comment type="cofactor">
    <cofactor evidence="2">
        <name>Mg(2+)</name>
        <dbReference type="ChEBI" id="CHEBI:18420"/>
    </cofactor>
</comment>
<reference evidence="16 17" key="2">
    <citation type="submission" date="2018-12" db="EMBL/GenBank/DDBJ databases">
        <title>Nakamurella antarcticus sp. nov., isolated from Antarctica South Shetland Islands soil.</title>
        <authorList>
            <person name="Peng F."/>
        </authorList>
    </citation>
    <scope>NUCLEOTIDE SEQUENCE [LARGE SCALE GENOMIC DNA]</scope>
    <source>
        <strain evidence="16 17">S14-144</strain>
    </source>
</reference>
<dbReference type="NCBIfam" id="NF000595">
    <property type="entry name" value="PRK00015.1-3"/>
    <property type="match status" value="1"/>
</dbReference>
<dbReference type="EC" id="3.1.26.4" evidence="13"/>
<evidence type="ECO:0000256" key="5">
    <source>
        <dbReference type="ARBA" id="ARBA00007383"/>
    </source>
</evidence>
<organism evidence="16 17">
    <name type="scientific">Nakamurella antarctica</name>
    <dbReference type="NCBI Taxonomy" id="1902245"/>
    <lineage>
        <taxon>Bacteria</taxon>
        <taxon>Bacillati</taxon>
        <taxon>Actinomycetota</taxon>
        <taxon>Actinomycetes</taxon>
        <taxon>Nakamurellales</taxon>
        <taxon>Nakamurellaceae</taxon>
        <taxon>Nakamurella</taxon>
    </lineage>
</organism>
<dbReference type="GO" id="GO:0046872">
    <property type="term" value="F:metal ion binding"/>
    <property type="evidence" value="ECO:0007669"/>
    <property type="project" value="UniProtKB-KW"/>
</dbReference>
<dbReference type="PANTHER" id="PTHR10954">
    <property type="entry name" value="RIBONUCLEASE H2 SUBUNIT A"/>
    <property type="match status" value="1"/>
</dbReference>
<dbReference type="InterPro" id="IPR012337">
    <property type="entry name" value="RNaseH-like_sf"/>
</dbReference>
<dbReference type="Pfam" id="PF01351">
    <property type="entry name" value="RNase_HII"/>
    <property type="match status" value="1"/>
</dbReference>
<dbReference type="GO" id="GO:0032299">
    <property type="term" value="C:ribonuclease H2 complex"/>
    <property type="evidence" value="ECO:0007669"/>
    <property type="project" value="TreeGrafter"/>
</dbReference>
<dbReference type="Proteomes" id="UP000268084">
    <property type="component" value="Chromosome"/>
</dbReference>
<reference evidence="16 17" key="1">
    <citation type="submission" date="2018-11" db="EMBL/GenBank/DDBJ databases">
        <authorList>
            <person name="Da X."/>
        </authorList>
    </citation>
    <scope>NUCLEOTIDE SEQUENCE [LARGE SCALE GENOMIC DNA]</scope>
    <source>
        <strain evidence="16 17">S14-144</strain>
    </source>
</reference>
<keyword evidence="7 12" id="KW-0540">Nuclease</keyword>
<evidence type="ECO:0000256" key="6">
    <source>
        <dbReference type="ARBA" id="ARBA00022490"/>
    </source>
</evidence>
<dbReference type="Gene3D" id="3.30.420.10">
    <property type="entry name" value="Ribonuclease H-like superfamily/Ribonuclease H"/>
    <property type="match status" value="1"/>
</dbReference>
<feature type="region of interest" description="Disordered" evidence="14">
    <location>
        <begin position="219"/>
        <end position="247"/>
    </location>
</feature>
<keyword evidence="10 12" id="KW-0378">Hydrolase</keyword>
<comment type="similarity">
    <text evidence="5 13">Belongs to the RNase HII family.</text>
</comment>
<evidence type="ECO:0000313" key="16">
    <source>
        <dbReference type="EMBL" id="AZI57827.1"/>
    </source>
</evidence>
<dbReference type="InterPro" id="IPR022898">
    <property type="entry name" value="RNase_HII"/>
</dbReference>
<dbReference type="EMBL" id="CP034170">
    <property type="protein sequence ID" value="AZI57827.1"/>
    <property type="molecule type" value="Genomic_DNA"/>
</dbReference>
<dbReference type="GO" id="GO:0043137">
    <property type="term" value="P:DNA replication, removal of RNA primer"/>
    <property type="evidence" value="ECO:0007669"/>
    <property type="project" value="TreeGrafter"/>
</dbReference>
<feature type="domain" description="RNase H type-2" evidence="15">
    <location>
        <begin position="22"/>
        <end position="236"/>
    </location>
</feature>
<evidence type="ECO:0000313" key="17">
    <source>
        <dbReference type="Proteomes" id="UP000268084"/>
    </source>
</evidence>
<evidence type="ECO:0000256" key="11">
    <source>
        <dbReference type="ARBA" id="ARBA00023211"/>
    </source>
</evidence>
<evidence type="ECO:0000259" key="15">
    <source>
        <dbReference type="PROSITE" id="PS51975"/>
    </source>
</evidence>
<evidence type="ECO:0000256" key="13">
    <source>
        <dbReference type="RuleBase" id="RU003515"/>
    </source>
</evidence>
<evidence type="ECO:0000256" key="8">
    <source>
        <dbReference type="ARBA" id="ARBA00022723"/>
    </source>
</evidence>
<dbReference type="GO" id="GO:0004523">
    <property type="term" value="F:RNA-DNA hybrid ribonuclease activity"/>
    <property type="evidence" value="ECO:0007669"/>
    <property type="project" value="UniProtKB-UniRule"/>
</dbReference>
<proteinExistence type="inferred from homology"/>
<dbReference type="GO" id="GO:0003723">
    <property type="term" value="F:RNA binding"/>
    <property type="evidence" value="ECO:0007669"/>
    <property type="project" value="UniProtKB-UniRule"/>
</dbReference>
<keyword evidence="11" id="KW-0464">Manganese</keyword>
<evidence type="ECO:0000256" key="14">
    <source>
        <dbReference type="SAM" id="MobiDB-lite"/>
    </source>
</evidence>
<gene>
    <name evidence="16" type="ORF">EH165_06350</name>
</gene>
<dbReference type="SUPFAM" id="SSF53098">
    <property type="entry name" value="Ribonuclease H-like"/>
    <property type="match status" value="1"/>
</dbReference>
<comment type="cofactor">
    <cofactor evidence="12">
        <name>Mn(2+)</name>
        <dbReference type="ChEBI" id="CHEBI:29035"/>
    </cofactor>
    <cofactor evidence="12">
        <name>Mg(2+)</name>
        <dbReference type="ChEBI" id="CHEBI:18420"/>
    </cofactor>
    <text evidence="12">Manganese or magnesium. Binds 1 divalent metal ion per monomer in the absence of substrate. May bind a second metal ion after substrate binding.</text>
</comment>
<dbReference type="InterPro" id="IPR024567">
    <property type="entry name" value="RNase_HII/HIII_dom"/>
</dbReference>
<dbReference type="GO" id="GO:0005737">
    <property type="term" value="C:cytoplasm"/>
    <property type="evidence" value="ECO:0007669"/>
    <property type="project" value="UniProtKB-SubCell"/>
</dbReference>
<evidence type="ECO:0000256" key="3">
    <source>
        <dbReference type="ARBA" id="ARBA00004065"/>
    </source>
</evidence>
<dbReference type="GO" id="GO:0006298">
    <property type="term" value="P:mismatch repair"/>
    <property type="evidence" value="ECO:0007669"/>
    <property type="project" value="TreeGrafter"/>
</dbReference>
<dbReference type="RefSeq" id="WP_124798592.1">
    <property type="nucleotide sequence ID" value="NZ_CP034170.1"/>
</dbReference>
<dbReference type="CDD" id="cd07182">
    <property type="entry name" value="RNase_HII_bacteria_HII_like"/>
    <property type="match status" value="1"/>
</dbReference>
<dbReference type="OrthoDB" id="9803420at2"/>
<dbReference type="PROSITE" id="PS51975">
    <property type="entry name" value="RNASE_H_2"/>
    <property type="match status" value="1"/>
</dbReference>
<feature type="binding site" evidence="12">
    <location>
        <position position="28"/>
    </location>
    <ligand>
        <name>a divalent metal cation</name>
        <dbReference type="ChEBI" id="CHEBI:60240"/>
    </ligand>
</feature>
<comment type="subcellular location">
    <subcellularLocation>
        <location evidence="4">Cytoplasm</location>
    </subcellularLocation>
</comment>
<feature type="binding site" evidence="12">
    <location>
        <position position="122"/>
    </location>
    <ligand>
        <name>a divalent metal cation</name>
        <dbReference type="ChEBI" id="CHEBI:60240"/>
    </ligand>
</feature>
<evidence type="ECO:0000256" key="4">
    <source>
        <dbReference type="ARBA" id="ARBA00004496"/>
    </source>
</evidence>
<evidence type="ECO:0000256" key="2">
    <source>
        <dbReference type="ARBA" id="ARBA00001946"/>
    </source>
</evidence>
<evidence type="ECO:0000256" key="1">
    <source>
        <dbReference type="ARBA" id="ARBA00000077"/>
    </source>
</evidence>
<dbReference type="InterPro" id="IPR036397">
    <property type="entry name" value="RNaseH_sf"/>
</dbReference>
<dbReference type="PANTHER" id="PTHR10954:SF18">
    <property type="entry name" value="RIBONUCLEASE HII"/>
    <property type="match status" value="1"/>
</dbReference>
<protein>
    <recommendedName>
        <fullName evidence="13">Ribonuclease</fullName>
        <ecNumber evidence="13">3.1.26.4</ecNumber>
    </recommendedName>
</protein>
<sequence length="247" mass="26304">MASSTKPPDLRAEKGLLRAGHALVAACDEVGRGAVGGPVSVGMVLVDATVKRPLAGVRDSKLLSPAARIAMVPKIRRWVVGYAVGHATAAEIDEFGIMAALRMAGIRAMLMLPAQPDIVLLDGNYDWLSTPVQPSLFDDLAAAQDAVCPNRRSLKVTTMIKADMKCSSVGAASILAKTERDAMMVDLAMVHPGYGWEVNKGYATAAHMDALRHLGPSTHHRQSWRLPERMPADAAGDSLIPDTGDYL</sequence>
<dbReference type="KEGG" id="nak:EH165_06350"/>
<keyword evidence="17" id="KW-1185">Reference proteome</keyword>
<keyword evidence="9 12" id="KW-0255">Endonuclease</keyword>
<keyword evidence="8 12" id="KW-0479">Metal-binding</keyword>
<evidence type="ECO:0000256" key="12">
    <source>
        <dbReference type="PROSITE-ProRule" id="PRU01319"/>
    </source>
</evidence>
<name>A0A3G8ZM16_9ACTN</name>
<feature type="binding site" evidence="12">
    <location>
        <position position="29"/>
    </location>
    <ligand>
        <name>a divalent metal cation</name>
        <dbReference type="ChEBI" id="CHEBI:60240"/>
    </ligand>
</feature>
<keyword evidence="6" id="KW-0963">Cytoplasm</keyword>